<evidence type="ECO:0000256" key="5">
    <source>
        <dbReference type="SAM" id="MobiDB-lite"/>
    </source>
</evidence>
<evidence type="ECO:0000259" key="6">
    <source>
        <dbReference type="PROSITE" id="PS51821"/>
    </source>
</evidence>
<protein>
    <recommendedName>
        <fullName evidence="6">Velvet domain-containing protein</fullName>
    </recommendedName>
</protein>
<gene>
    <name evidence="7" type="ORF">INT45_003466</name>
</gene>
<keyword evidence="8" id="KW-1185">Reference proteome</keyword>
<proteinExistence type="predicted"/>
<sequence>MTHTPPGNAPLPVSTHPLEYSPVTLDGYSSQHHLRHENESIIDTTINDDPDYSIPLPPLQELLQTTMPTTTTETALSHQHQLANEDAQQPVHTTHGTHSFENSFIYNLSIATPATAFVGCSSSNDNQQKTERDNTISRPLLNNVIKMTETPYSSSSSISPSTLIPIDPEVSSSSTTTMTPTKKESGSMNIFRGYRSKSMRVKRSDQVRAMMGEVPRNMPSLLSNYTFIDSANKYVSRKLVYILSFRLTVVEQPKSCRVTGFSNSSDRRPIDPTPIVHLSVTDNNQRIDQESLQNPFYVLHVSLASVDKTKQYDVIVNYPRFRSSNSSITDEATAAAAAAVTTTVSKDNNRSRASSSSSSSSSVGAEIVTSFSDMTSTVEQQQSISTSSFMANEDSITLEQHQLSPSASEEEISMNTNQAIRVLVGPLVSSASTFKGLDDKLGIYFAFPGLSVRVSGTYRLHFSLLSLGRSDKVLAEEYSEPFTVYKAKSFPGMEGMDN</sequence>
<dbReference type="Pfam" id="PF11754">
    <property type="entry name" value="Velvet"/>
    <property type="match status" value="1"/>
</dbReference>
<evidence type="ECO:0000256" key="4">
    <source>
        <dbReference type="ARBA" id="ARBA00023242"/>
    </source>
</evidence>
<keyword evidence="2" id="KW-0805">Transcription regulation</keyword>
<feature type="region of interest" description="Disordered" evidence="5">
    <location>
        <begin position="342"/>
        <end position="361"/>
    </location>
</feature>
<dbReference type="GO" id="GO:0005634">
    <property type="term" value="C:nucleus"/>
    <property type="evidence" value="ECO:0007669"/>
    <property type="project" value="UniProtKB-SubCell"/>
</dbReference>
<organism evidence="7 8">
    <name type="scientific">Circinella minor</name>
    <dbReference type="NCBI Taxonomy" id="1195481"/>
    <lineage>
        <taxon>Eukaryota</taxon>
        <taxon>Fungi</taxon>
        <taxon>Fungi incertae sedis</taxon>
        <taxon>Mucoromycota</taxon>
        <taxon>Mucoromycotina</taxon>
        <taxon>Mucoromycetes</taxon>
        <taxon>Mucorales</taxon>
        <taxon>Lichtheimiaceae</taxon>
        <taxon>Circinella</taxon>
    </lineage>
</organism>
<evidence type="ECO:0000313" key="7">
    <source>
        <dbReference type="EMBL" id="KAG2223742.1"/>
    </source>
</evidence>
<dbReference type="Gene3D" id="2.60.40.3960">
    <property type="entry name" value="Velvet domain"/>
    <property type="match status" value="1"/>
</dbReference>
<evidence type="ECO:0000313" key="8">
    <source>
        <dbReference type="Proteomes" id="UP000646827"/>
    </source>
</evidence>
<dbReference type="OrthoDB" id="5599552at2759"/>
<name>A0A8H7S6I1_9FUNG</name>
<evidence type="ECO:0000256" key="1">
    <source>
        <dbReference type="ARBA" id="ARBA00004123"/>
    </source>
</evidence>
<dbReference type="AlphaFoldDB" id="A0A8H7S6I1"/>
<evidence type="ECO:0000256" key="3">
    <source>
        <dbReference type="ARBA" id="ARBA00023163"/>
    </source>
</evidence>
<dbReference type="InterPro" id="IPR021740">
    <property type="entry name" value="Velvet"/>
</dbReference>
<dbReference type="PANTHER" id="PTHR33572:SF3">
    <property type="entry name" value="VELVET COMPLEX SUBUNIT B"/>
    <property type="match status" value="1"/>
</dbReference>
<dbReference type="EMBL" id="JAEPRB010000055">
    <property type="protein sequence ID" value="KAG2223742.1"/>
    <property type="molecule type" value="Genomic_DNA"/>
</dbReference>
<feature type="domain" description="Velvet" evidence="6">
    <location>
        <begin position="240"/>
        <end position="498"/>
    </location>
</feature>
<dbReference type="InterPro" id="IPR038491">
    <property type="entry name" value="Velvet_dom_sf"/>
</dbReference>
<feature type="region of interest" description="Disordered" evidence="5">
    <location>
        <begin position="151"/>
        <end position="186"/>
    </location>
</feature>
<dbReference type="PROSITE" id="PS51821">
    <property type="entry name" value="VELVET"/>
    <property type="match status" value="1"/>
</dbReference>
<evidence type="ECO:0000256" key="2">
    <source>
        <dbReference type="ARBA" id="ARBA00023015"/>
    </source>
</evidence>
<dbReference type="Proteomes" id="UP000646827">
    <property type="component" value="Unassembled WGS sequence"/>
</dbReference>
<comment type="caution">
    <text evidence="7">The sequence shown here is derived from an EMBL/GenBank/DDBJ whole genome shotgun (WGS) entry which is preliminary data.</text>
</comment>
<dbReference type="PANTHER" id="PTHR33572">
    <property type="entry name" value="SPORE DEVELOPMENT REGULATOR VOSA"/>
    <property type="match status" value="1"/>
</dbReference>
<accession>A0A8H7S6I1</accession>
<dbReference type="InterPro" id="IPR037525">
    <property type="entry name" value="Velvet_dom"/>
</dbReference>
<comment type="subcellular location">
    <subcellularLocation>
        <location evidence="1">Nucleus</location>
    </subcellularLocation>
</comment>
<keyword evidence="4" id="KW-0539">Nucleus</keyword>
<keyword evidence="3" id="KW-0804">Transcription</keyword>
<feature type="compositionally biased region" description="Low complexity" evidence="5">
    <location>
        <begin position="151"/>
        <end position="180"/>
    </location>
</feature>
<reference evidence="7 8" key="1">
    <citation type="submission" date="2020-12" db="EMBL/GenBank/DDBJ databases">
        <title>Metabolic potential, ecology and presence of endohyphal bacteria is reflected in genomic diversity of Mucoromycotina.</title>
        <authorList>
            <person name="Muszewska A."/>
            <person name="Okrasinska A."/>
            <person name="Steczkiewicz K."/>
            <person name="Drgas O."/>
            <person name="Orlowska M."/>
            <person name="Perlinska-Lenart U."/>
            <person name="Aleksandrzak-Piekarczyk T."/>
            <person name="Szatraj K."/>
            <person name="Zielenkiewicz U."/>
            <person name="Pilsyk S."/>
            <person name="Malc E."/>
            <person name="Mieczkowski P."/>
            <person name="Kruszewska J.S."/>
            <person name="Biernat P."/>
            <person name="Pawlowska J."/>
        </authorList>
    </citation>
    <scope>NUCLEOTIDE SEQUENCE [LARGE SCALE GENOMIC DNA]</scope>
    <source>
        <strain evidence="7 8">CBS 142.35</strain>
    </source>
</reference>